<evidence type="ECO:0000256" key="1">
    <source>
        <dbReference type="SAM" id="Phobius"/>
    </source>
</evidence>
<evidence type="ECO:0000313" key="2">
    <source>
        <dbReference type="EMBL" id="RSN73697.1"/>
    </source>
</evidence>
<gene>
    <name evidence="2" type="ORF">D6D85_09640</name>
</gene>
<feature type="transmembrane region" description="Helical" evidence="1">
    <location>
        <begin position="298"/>
        <end position="314"/>
    </location>
</feature>
<organism evidence="2 3">
    <name type="scientific">Candidatus Methanodesulfokora washburnensis</name>
    <dbReference type="NCBI Taxonomy" id="2478471"/>
    <lineage>
        <taxon>Archaea</taxon>
        <taxon>Thermoproteota</taxon>
        <taxon>Candidatus Korarchaeia</taxon>
        <taxon>Candidatus Korarchaeia incertae sedis</taxon>
        <taxon>Candidatus Methanodesulfokora</taxon>
    </lineage>
</organism>
<proteinExistence type="predicted"/>
<feature type="transmembrane region" description="Helical" evidence="1">
    <location>
        <begin position="73"/>
        <end position="91"/>
    </location>
</feature>
<keyword evidence="1" id="KW-1133">Transmembrane helix</keyword>
<sequence length="564" mass="63367">MLPVILQITAGISISLALTKDITKSICLAPLAGAIFLAAVSPVINIEVFVLLELFFLLVMARMIRRINIKVEKFLILMFTIYAIVIVINLYKEPYVASWMNQDEPIHLMRSKLYASTGSLPLDYPPLVHMIGGTCYKLGGEWYLWYRAVLALLIPSEGALIYMIARELDLNPVIASIFYLLMCPSLIHLFEIGTYSNLVLDPLILLGAYLLIRDKMPPASAILFLLPLSNTLSWMFIAYACIVYLVRRSRKILYLIPSFFWLVLPLSVNRVHLYASKVVEDVPIGVKLAVVEEIPLDIWYFFGASFSLGIAGLLARSSWEKRRKYLSLYALFIFIVVIIFAAGSPSLCWRFLLLLPFPLSMTATCLIERINIISMKISRFLSPAVLVFLILAFPPIRGNTPYQDAIPFVHRVCNEYNMNISSYGLSAFPSVFGCSVERTGALEDLLLDGSKFIITRKTQLEKILVERDPCIRVISSSNSADFIEYLPKGNQSRVEGIYLNNTAAILYLNETDVIAVTTAYGAVCKILNEDPLIVKCPDITIRRVIVFRKCLLPQLVELQGNSSG</sequence>
<comment type="caution">
    <text evidence="2">The sequence shown here is derived from an EMBL/GenBank/DDBJ whole genome shotgun (WGS) entry which is preliminary data.</text>
</comment>
<protein>
    <submittedName>
        <fullName evidence="2">Uncharacterized protein</fullName>
    </submittedName>
</protein>
<reference evidence="2 3" key="1">
    <citation type="submission" date="2018-10" db="EMBL/GenBank/DDBJ databases">
        <title>Co-occurring genomic capacity for anaerobic methane metabolism and dissimilatory sulfite reduction discovered in the Korarchaeota.</title>
        <authorList>
            <person name="Mckay L.J."/>
            <person name="Dlakic M."/>
            <person name="Fields M.W."/>
            <person name="Delmont T.O."/>
            <person name="Eren A.M."/>
            <person name="Jay Z.J."/>
            <person name="Klingelsmith K.B."/>
            <person name="Rusch D.B."/>
            <person name="Inskeep W.P."/>
        </authorList>
    </citation>
    <scope>NUCLEOTIDE SEQUENCE [LARGE SCALE GENOMIC DNA]</scope>
    <source>
        <strain evidence="2 3">MDKW</strain>
    </source>
</reference>
<feature type="transmembrane region" description="Helical" evidence="1">
    <location>
        <begin position="177"/>
        <end position="200"/>
    </location>
</feature>
<feature type="transmembrane region" description="Helical" evidence="1">
    <location>
        <begin position="35"/>
        <end position="61"/>
    </location>
</feature>
<feature type="transmembrane region" description="Helical" evidence="1">
    <location>
        <begin position="252"/>
        <end position="268"/>
    </location>
</feature>
<feature type="transmembrane region" description="Helical" evidence="1">
    <location>
        <begin position="379"/>
        <end position="396"/>
    </location>
</feature>
<keyword evidence="1" id="KW-0812">Transmembrane</keyword>
<feature type="transmembrane region" description="Helical" evidence="1">
    <location>
        <begin position="144"/>
        <end position="165"/>
    </location>
</feature>
<dbReference type="EMBL" id="RCOS01000112">
    <property type="protein sequence ID" value="RSN73697.1"/>
    <property type="molecule type" value="Genomic_DNA"/>
</dbReference>
<dbReference type="RefSeq" id="WP_125671777.1">
    <property type="nucleotide sequence ID" value="NZ_RCOS01000112.1"/>
</dbReference>
<feature type="transmembrane region" description="Helical" evidence="1">
    <location>
        <begin position="220"/>
        <end position="245"/>
    </location>
</feature>
<keyword evidence="1" id="KW-0472">Membrane</keyword>
<feature type="transmembrane region" description="Helical" evidence="1">
    <location>
        <begin position="326"/>
        <end position="343"/>
    </location>
</feature>
<evidence type="ECO:0000313" key="3">
    <source>
        <dbReference type="Proteomes" id="UP000277582"/>
    </source>
</evidence>
<name>A0A3R9X2B7_9CREN</name>
<accession>A0A3R9X2B7</accession>
<keyword evidence="3" id="KW-1185">Reference proteome</keyword>
<feature type="transmembrane region" description="Helical" evidence="1">
    <location>
        <begin position="349"/>
        <end position="367"/>
    </location>
</feature>
<dbReference type="Proteomes" id="UP000277582">
    <property type="component" value="Unassembled WGS sequence"/>
</dbReference>
<dbReference type="AlphaFoldDB" id="A0A3R9X2B7"/>